<feature type="compositionally biased region" description="Basic and acidic residues" evidence="2">
    <location>
        <begin position="312"/>
        <end position="327"/>
    </location>
</feature>
<protein>
    <recommendedName>
        <fullName evidence="3">Ryanodine receptor Ryr domain-containing protein</fullName>
    </recommendedName>
</protein>
<sequence>METKKLKDLSFEALCAIIAKVIHSANRAYVDAIGGRAVNLSWEEVREEMRSGLIKAVASTIVNPLTPSISHEKWCLAREAKGWTKDLKYDYHRKTHPNLIPFDQLPPEEQFKDHLYMGIASIFCGGWDILDMPEVQAARRILAEKFAAESEEAKIAVEDDVMDSVDPATTEALQAKLDEAKEKLAAAEAEAKDVRKDEEPGPDYVINGVEKKYQPVMDNDQSEGRSTDELMDGPKPNLPADEGGIETPLPDVKQDEELGPEGVKLNAVVIDQADIKVPETPLPSANEILDHKPKEFTAMGAAKAILGTSPEGIKDDGGPGEIKDFENAKAAPLPGTKGDSTKPKKKATAKK</sequence>
<evidence type="ECO:0000259" key="3">
    <source>
        <dbReference type="Pfam" id="PF02026"/>
    </source>
</evidence>
<dbReference type="EMBL" id="LAZR01000158">
    <property type="protein sequence ID" value="KKN85500.1"/>
    <property type="molecule type" value="Genomic_DNA"/>
</dbReference>
<name>A0A0F9TWU1_9ZZZZ</name>
<dbReference type="Pfam" id="PF02026">
    <property type="entry name" value="RyR"/>
    <property type="match status" value="1"/>
</dbReference>
<feature type="region of interest" description="Disordered" evidence="2">
    <location>
        <begin position="302"/>
        <end position="351"/>
    </location>
</feature>
<keyword evidence="1" id="KW-0175">Coiled coil</keyword>
<reference evidence="4" key="1">
    <citation type="journal article" date="2015" name="Nature">
        <title>Complex archaea that bridge the gap between prokaryotes and eukaryotes.</title>
        <authorList>
            <person name="Spang A."/>
            <person name="Saw J.H."/>
            <person name="Jorgensen S.L."/>
            <person name="Zaremba-Niedzwiedzka K."/>
            <person name="Martijn J."/>
            <person name="Lind A.E."/>
            <person name="van Eijk R."/>
            <person name="Schleper C."/>
            <person name="Guy L."/>
            <person name="Ettema T.J."/>
        </authorList>
    </citation>
    <scope>NUCLEOTIDE SEQUENCE</scope>
</reference>
<dbReference type="Gene3D" id="1.10.490.160">
    <property type="match status" value="1"/>
</dbReference>
<gene>
    <name evidence="4" type="ORF">LCGC14_0278230</name>
</gene>
<dbReference type="InterPro" id="IPR003032">
    <property type="entry name" value="Ryanodine_rcpt"/>
</dbReference>
<proteinExistence type="predicted"/>
<comment type="caution">
    <text evidence="4">The sequence shown here is derived from an EMBL/GenBank/DDBJ whole genome shotgun (WGS) entry which is preliminary data.</text>
</comment>
<feature type="domain" description="Ryanodine receptor Ryr" evidence="3">
    <location>
        <begin position="70"/>
        <end position="112"/>
    </location>
</feature>
<evidence type="ECO:0000313" key="4">
    <source>
        <dbReference type="EMBL" id="KKN85500.1"/>
    </source>
</evidence>
<dbReference type="AlphaFoldDB" id="A0A0F9TWU1"/>
<evidence type="ECO:0000256" key="1">
    <source>
        <dbReference type="SAM" id="Coils"/>
    </source>
</evidence>
<accession>A0A0F9TWU1</accession>
<feature type="region of interest" description="Disordered" evidence="2">
    <location>
        <begin position="216"/>
        <end position="260"/>
    </location>
</feature>
<organism evidence="4">
    <name type="scientific">marine sediment metagenome</name>
    <dbReference type="NCBI Taxonomy" id="412755"/>
    <lineage>
        <taxon>unclassified sequences</taxon>
        <taxon>metagenomes</taxon>
        <taxon>ecological metagenomes</taxon>
    </lineage>
</organism>
<evidence type="ECO:0000256" key="2">
    <source>
        <dbReference type="SAM" id="MobiDB-lite"/>
    </source>
</evidence>
<feature type="coiled-coil region" evidence="1">
    <location>
        <begin position="170"/>
        <end position="197"/>
    </location>
</feature>